<dbReference type="EMBL" id="FUYS01000011">
    <property type="protein sequence ID" value="SKB87985.1"/>
    <property type="molecule type" value="Genomic_DNA"/>
</dbReference>
<dbReference type="PRINTS" id="PR01775">
    <property type="entry name" value="GLFROXRDTASE"/>
</dbReference>
<reference evidence="4 5" key="1">
    <citation type="submission" date="2017-02" db="EMBL/GenBank/DDBJ databases">
        <authorList>
            <person name="Peterson S.W."/>
        </authorList>
    </citation>
    <scope>NUCLEOTIDE SEQUENCE [LARGE SCALE GENOMIC DNA]</scope>
    <source>
        <strain evidence="4 5">DSM 22899</strain>
    </source>
</reference>
<dbReference type="AlphaFoldDB" id="A0A1T5EVK8"/>
<evidence type="ECO:0000259" key="2">
    <source>
        <dbReference type="Pfam" id="PF01408"/>
    </source>
</evidence>
<proteinExistence type="predicted"/>
<dbReference type="Gene3D" id="3.40.50.720">
    <property type="entry name" value="NAD(P)-binding Rossmann-like Domain"/>
    <property type="match status" value="1"/>
</dbReference>
<dbReference type="GO" id="GO:0000166">
    <property type="term" value="F:nucleotide binding"/>
    <property type="evidence" value="ECO:0007669"/>
    <property type="project" value="InterPro"/>
</dbReference>
<dbReference type="SUPFAM" id="SSF51735">
    <property type="entry name" value="NAD(P)-binding Rossmann-fold domains"/>
    <property type="match status" value="1"/>
</dbReference>
<dbReference type="InterPro" id="IPR050463">
    <property type="entry name" value="Gfo/Idh/MocA_oxidrdct_glycsds"/>
</dbReference>
<dbReference type="STRING" id="623280.SAMN05660226_03609"/>
<dbReference type="PANTHER" id="PTHR43818:SF11">
    <property type="entry name" value="BCDNA.GH03377"/>
    <property type="match status" value="1"/>
</dbReference>
<gene>
    <name evidence="4" type="ORF">SAMN05660226_03609</name>
</gene>
<dbReference type="Proteomes" id="UP000190541">
    <property type="component" value="Unassembled WGS sequence"/>
</dbReference>
<keyword evidence="5" id="KW-1185">Reference proteome</keyword>
<dbReference type="InterPro" id="IPR008354">
    <property type="entry name" value="Glc-Fru_OxRdtase_bac"/>
</dbReference>
<accession>A0A1T5EVK8</accession>
<evidence type="ECO:0000313" key="4">
    <source>
        <dbReference type="EMBL" id="SKB87985.1"/>
    </source>
</evidence>
<organism evidence="4 5">
    <name type="scientific">Parapedobacter luteus</name>
    <dbReference type="NCBI Taxonomy" id="623280"/>
    <lineage>
        <taxon>Bacteria</taxon>
        <taxon>Pseudomonadati</taxon>
        <taxon>Bacteroidota</taxon>
        <taxon>Sphingobacteriia</taxon>
        <taxon>Sphingobacteriales</taxon>
        <taxon>Sphingobacteriaceae</taxon>
        <taxon>Parapedobacter</taxon>
    </lineage>
</organism>
<dbReference type="InterPro" id="IPR000683">
    <property type="entry name" value="Gfo/Idh/MocA-like_OxRdtase_N"/>
</dbReference>
<dbReference type="InterPro" id="IPR055170">
    <property type="entry name" value="GFO_IDH_MocA-like_dom"/>
</dbReference>
<dbReference type="RefSeq" id="WP_079718242.1">
    <property type="nucleotide sequence ID" value="NZ_FUYS01000011.1"/>
</dbReference>
<evidence type="ECO:0000256" key="1">
    <source>
        <dbReference type="ARBA" id="ARBA00023002"/>
    </source>
</evidence>
<feature type="domain" description="GFO/IDH/MocA-like oxidoreductase" evidence="3">
    <location>
        <begin position="202"/>
        <end position="300"/>
    </location>
</feature>
<dbReference type="SUPFAM" id="SSF55347">
    <property type="entry name" value="Glyceraldehyde-3-phosphate dehydrogenase-like, C-terminal domain"/>
    <property type="match status" value="1"/>
</dbReference>
<evidence type="ECO:0000259" key="3">
    <source>
        <dbReference type="Pfam" id="PF22725"/>
    </source>
</evidence>
<dbReference type="Gene3D" id="3.30.360.10">
    <property type="entry name" value="Dihydrodipicolinate Reductase, domain 2"/>
    <property type="match status" value="1"/>
</dbReference>
<protein>
    <submittedName>
        <fullName evidence="4">Oxidoreductase family, NAD-binding Rossmann fold</fullName>
    </submittedName>
</protein>
<dbReference type="GO" id="GO:0016491">
    <property type="term" value="F:oxidoreductase activity"/>
    <property type="evidence" value="ECO:0007669"/>
    <property type="project" value="UniProtKB-KW"/>
</dbReference>
<feature type="domain" description="Gfo/Idh/MocA-like oxidoreductase N-terminal" evidence="2">
    <location>
        <begin position="63"/>
        <end position="186"/>
    </location>
</feature>
<keyword evidence="1" id="KW-0560">Oxidoreductase</keyword>
<evidence type="ECO:0000313" key="5">
    <source>
        <dbReference type="Proteomes" id="UP000190541"/>
    </source>
</evidence>
<dbReference type="OrthoDB" id="9815825at2"/>
<dbReference type="Pfam" id="PF22725">
    <property type="entry name" value="GFO_IDH_MocA_C3"/>
    <property type="match status" value="1"/>
</dbReference>
<sequence length="386" mass="42303">MEQKGFFSGKGVYTRRQFVGQLSLMGIGGVAFAGLSSIGGCTSPSNQQAEQRTDQQQAQQKLGIALVGLGQYSEGQLGPALKDTDHCYLAGIVTGTPAKIDKWRRSYDIPEGNVYNYENFDTIADNPDIDIVYVVLPNAMHAEYTIRALQAGKHVICEKPMAVTVEDCDRMIAAAKEAGKLLSIGYRLHFEPHNIEMMRFGQEKRMGAITHIMAENGMNGTEGWRLDKALAGGGPLMDVGIYCVQAARYTTGMEPIAVTAEEGTKTDPETFKEVEESLTWQMEFPGGVTALCKTSYSESMNLLRAEAEHGWAKLEPAYPYSGIQGETSEGEMDCEGVNQQALQMDDFAIAIKENRPTPVPGEMGRQDVKILQAIYKAMETGQRVEV</sequence>
<name>A0A1T5EVK8_9SPHI</name>
<dbReference type="PANTHER" id="PTHR43818">
    <property type="entry name" value="BCDNA.GH03377"/>
    <property type="match status" value="1"/>
</dbReference>
<dbReference type="Pfam" id="PF01408">
    <property type="entry name" value="GFO_IDH_MocA"/>
    <property type="match status" value="1"/>
</dbReference>
<dbReference type="InterPro" id="IPR036291">
    <property type="entry name" value="NAD(P)-bd_dom_sf"/>
</dbReference>